<organism evidence="5 6">
    <name type="scientific">Megalops atlanticus</name>
    <name type="common">Tarpon</name>
    <name type="synonym">Clupea gigantea</name>
    <dbReference type="NCBI Taxonomy" id="7932"/>
    <lineage>
        <taxon>Eukaryota</taxon>
        <taxon>Metazoa</taxon>
        <taxon>Chordata</taxon>
        <taxon>Craniata</taxon>
        <taxon>Vertebrata</taxon>
        <taxon>Euteleostomi</taxon>
        <taxon>Actinopterygii</taxon>
        <taxon>Neopterygii</taxon>
        <taxon>Teleostei</taxon>
        <taxon>Elopiformes</taxon>
        <taxon>Megalopidae</taxon>
        <taxon>Megalops</taxon>
    </lineage>
</organism>
<comment type="caution">
    <text evidence="5">The sequence shown here is derived from an EMBL/GenBank/DDBJ whole genome shotgun (WGS) entry which is preliminary data.</text>
</comment>
<comment type="subcellular location">
    <subcellularLocation>
        <location evidence="1">Secreted</location>
    </subcellularLocation>
</comment>
<keyword evidence="3" id="KW-0732">Signal</keyword>
<proteinExistence type="predicted"/>
<dbReference type="OrthoDB" id="6154955at2759"/>
<dbReference type="PANTHER" id="PTHR22923:SF102">
    <property type="entry name" value="CEREBELLIN 13-RELATED"/>
    <property type="match status" value="1"/>
</dbReference>
<dbReference type="PANTHER" id="PTHR22923">
    <property type="entry name" value="CEREBELLIN-RELATED"/>
    <property type="match status" value="1"/>
</dbReference>
<dbReference type="SMART" id="SM00110">
    <property type="entry name" value="C1Q"/>
    <property type="match status" value="1"/>
</dbReference>
<reference evidence="5" key="1">
    <citation type="submission" date="2021-01" db="EMBL/GenBank/DDBJ databases">
        <authorList>
            <person name="Zahm M."/>
            <person name="Roques C."/>
            <person name="Cabau C."/>
            <person name="Klopp C."/>
            <person name="Donnadieu C."/>
            <person name="Jouanno E."/>
            <person name="Lampietro C."/>
            <person name="Louis A."/>
            <person name="Herpin A."/>
            <person name="Echchiki A."/>
            <person name="Berthelot C."/>
            <person name="Parey E."/>
            <person name="Roest-Crollius H."/>
            <person name="Braasch I."/>
            <person name="Postlethwait J."/>
            <person name="Bobe J."/>
            <person name="Montfort J."/>
            <person name="Bouchez O."/>
            <person name="Begum T."/>
            <person name="Mejri S."/>
            <person name="Adams A."/>
            <person name="Chen W.-J."/>
            <person name="Guiguen Y."/>
        </authorList>
    </citation>
    <scope>NUCLEOTIDE SEQUENCE</scope>
    <source>
        <strain evidence="5">YG-15Mar2019-1</strain>
        <tissue evidence="5">Brain</tissue>
    </source>
</reference>
<keyword evidence="2" id="KW-0964">Secreted</keyword>
<dbReference type="InterPro" id="IPR008983">
    <property type="entry name" value="Tumour_necrosis_fac-like_dom"/>
</dbReference>
<sequence length="152" mass="16821">MEEQRSMLQELQTETKDRPKVAFSAAIGGDGTTGPFNTEITLVYKRVFTNIGNAYNPTTGIFTAPVKGVYYFSMNCYAHSSKDRGSSLTKNGERIVSAYATHSQSTWDTGSNRAALQLEVGDQVYVVMWADTHIHDHPNGHSTFSGFLLFPM</sequence>
<dbReference type="GO" id="GO:0005576">
    <property type="term" value="C:extracellular region"/>
    <property type="evidence" value="ECO:0007669"/>
    <property type="project" value="UniProtKB-SubCell"/>
</dbReference>
<evidence type="ECO:0000259" key="4">
    <source>
        <dbReference type="PROSITE" id="PS50871"/>
    </source>
</evidence>
<evidence type="ECO:0000256" key="3">
    <source>
        <dbReference type="ARBA" id="ARBA00022729"/>
    </source>
</evidence>
<dbReference type="Proteomes" id="UP001046870">
    <property type="component" value="Chromosome 12"/>
</dbReference>
<dbReference type="SUPFAM" id="SSF49842">
    <property type="entry name" value="TNF-like"/>
    <property type="match status" value="1"/>
</dbReference>
<dbReference type="PROSITE" id="PS50871">
    <property type="entry name" value="C1Q"/>
    <property type="match status" value="1"/>
</dbReference>
<name>A0A9D3PXL0_MEGAT</name>
<dbReference type="AlphaFoldDB" id="A0A9D3PXL0"/>
<evidence type="ECO:0000313" key="6">
    <source>
        <dbReference type="Proteomes" id="UP001046870"/>
    </source>
</evidence>
<evidence type="ECO:0000256" key="2">
    <source>
        <dbReference type="ARBA" id="ARBA00022525"/>
    </source>
</evidence>
<dbReference type="InterPro" id="IPR050822">
    <property type="entry name" value="Cerebellin_Synaptic_Org"/>
</dbReference>
<dbReference type="Pfam" id="PF00386">
    <property type="entry name" value="C1q"/>
    <property type="match status" value="1"/>
</dbReference>
<protein>
    <recommendedName>
        <fullName evidence="4">C1q domain-containing protein</fullName>
    </recommendedName>
</protein>
<dbReference type="EMBL" id="JAFDVH010000012">
    <property type="protein sequence ID" value="KAG7467428.1"/>
    <property type="molecule type" value="Genomic_DNA"/>
</dbReference>
<evidence type="ECO:0000256" key="1">
    <source>
        <dbReference type="ARBA" id="ARBA00004613"/>
    </source>
</evidence>
<evidence type="ECO:0000313" key="5">
    <source>
        <dbReference type="EMBL" id="KAG7467428.1"/>
    </source>
</evidence>
<dbReference type="InterPro" id="IPR001073">
    <property type="entry name" value="C1q_dom"/>
</dbReference>
<dbReference type="Gene3D" id="2.60.120.40">
    <property type="match status" value="1"/>
</dbReference>
<dbReference type="PRINTS" id="PR00007">
    <property type="entry name" value="COMPLEMNTC1Q"/>
</dbReference>
<feature type="domain" description="C1q" evidence="4">
    <location>
        <begin position="16"/>
        <end position="152"/>
    </location>
</feature>
<gene>
    <name evidence="5" type="ORF">MATL_G00153610</name>
</gene>
<accession>A0A9D3PXL0</accession>
<keyword evidence="6" id="KW-1185">Reference proteome</keyword>